<comment type="caution">
    <text evidence="1">The sequence shown here is derived from an EMBL/GenBank/DDBJ whole genome shotgun (WGS) entry which is preliminary data.</text>
</comment>
<protein>
    <submittedName>
        <fullName evidence="1">Acyl-CoA thioester hydrolase, YbgC/YbaW family</fullName>
    </submittedName>
</protein>
<reference evidence="1" key="1">
    <citation type="submission" date="2013-05" db="EMBL/GenBank/DDBJ databases">
        <authorList>
            <person name="Harkins D.M."/>
            <person name="Durkin A.S."/>
            <person name="Brinkac L.M."/>
            <person name="Haft D.H."/>
            <person name="Selengut J.D."/>
            <person name="Sanka R."/>
            <person name="DePew J."/>
            <person name="Purushe J."/>
            <person name="Hartskeerl R.A."/>
            <person name="Ahmed A."/>
            <person name="van der Linden H."/>
            <person name="Goris M.G.A."/>
            <person name="Vinetz J.M."/>
            <person name="Sutton G.G."/>
            <person name="Nierman W.C."/>
            <person name="Fouts D.E."/>
        </authorList>
    </citation>
    <scope>NUCLEOTIDE SEQUENCE [LARGE SCALE GENOMIC DNA]</scope>
    <source>
        <strain evidence="1">5399</strain>
    </source>
</reference>
<dbReference type="STRING" id="1049789.LEP1GSC050_2766"/>
<dbReference type="OrthoDB" id="9801517at2"/>
<dbReference type="InterPro" id="IPR050563">
    <property type="entry name" value="4-hydroxybenzoyl-CoA_TE"/>
</dbReference>
<dbReference type="Pfam" id="PF13279">
    <property type="entry name" value="4HBT_2"/>
    <property type="match status" value="2"/>
</dbReference>
<proteinExistence type="predicted"/>
<dbReference type="InterPro" id="IPR029069">
    <property type="entry name" value="HotDog_dom_sf"/>
</dbReference>
<name>T0GBY2_9LEPT</name>
<dbReference type="SUPFAM" id="SSF54637">
    <property type="entry name" value="Thioesterase/thiol ester dehydrase-isomerase"/>
    <property type="match status" value="2"/>
</dbReference>
<sequence>METLEIQRETDNLRTHTFDVQVRRVDLDVNGHVNNGTYQSYFEEARTVAFSESDEDRFSKTGSSELPSAFAFVSLEYKAELRYPNSARIITFSPEFKTDEFEIIQEMYRLSDNALVAIARFRSVSSERERQSYGSEAIKYFDHSIDIRWTDMSPENHPFLSALQYYFDDARIKSFWKVGIDLNKMNKDGIGPVIYKATIEYFDSLHFPETISVRTRFERGEKNRLVIVQNIFRENGKVHVCRGNFYGLFMNLHSKRPYRFSEEEFNKFLLNE</sequence>
<keyword evidence="2" id="KW-1185">Reference proteome</keyword>
<accession>T0GBY2</accession>
<dbReference type="GO" id="GO:0047617">
    <property type="term" value="F:fatty acyl-CoA hydrolase activity"/>
    <property type="evidence" value="ECO:0007669"/>
    <property type="project" value="TreeGrafter"/>
</dbReference>
<dbReference type="EMBL" id="AHMO02000008">
    <property type="protein sequence ID" value="EQA44329.1"/>
    <property type="molecule type" value="Genomic_DNA"/>
</dbReference>
<organism evidence="1 2">
    <name type="scientific">Leptospira broomii serovar Hurstbridge str. 5399</name>
    <dbReference type="NCBI Taxonomy" id="1049789"/>
    <lineage>
        <taxon>Bacteria</taxon>
        <taxon>Pseudomonadati</taxon>
        <taxon>Spirochaetota</taxon>
        <taxon>Spirochaetia</taxon>
        <taxon>Leptospirales</taxon>
        <taxon>Leptospiraceae</taxon>
        <taxon>Leptospira</taxon>
    </lineage>
</organism>
<dbReference type="Gene3D" id="3.10.129.10">
    <property type="entry name" value="Hotdog Thioesterase"/>
    <property type="match status" value="2"/>
</dbReference>
<dbReference type="AlphaFoldDB" id="T0GBY2"/>
<dbReference type="Proteomes" id="UP000015454">
    <property type="component" value="Unassembled WGS sequence"/>
</dbReference>
<dbReference type="PANTHER" id="PTHR31793:SF24">
    <property type="entry name" value="LONG-CHAIN ACYL-COA THIOESTERASE FADM"/>
    <property type="match status" value="1"/>
</dbReference>
<evidence type="ECO:0000313" key="1">
    <source>
        <dbReference type="EMBL" id="EQA44329.1"/>
    </source>
</evidence>
<gene>
    <name evidence="1" type="ORF">LEP1GSC050_2766</name>
</gene>
<dbReference type="CDD" id="cd00586">
    <property type="entry name" value="4HBT"/>
    <property type="match status" value="2"/>
</dbReference>
<dbReference type="RefSeq" id="WP_010570972.1">
    <property type="nucleotide sequence ID" value="NZ_AHMO02000008.1"/>
</dbReference>
<dbReference type="PANTHER" id="PTHR31793">
    <property type="entry name" value="4-HYDROXYBENZOYL-COA THIOESTERASE FAMILY MEMBER"/>
    <property type="match status" value="1"/>
</dbReference>
<keyword evidence="1" id="KW-0378">Hydrolase</keyword>
<evidence type="ECO:0000313" key="2">
    <source>
        <dbReference type="Proteomes" id="UP000015454"/>
    </source>
</evidence>